<dbReference type="SUPFAM" id="SSF53474">
    <property type="entry name" value="alpha/beta-Hydrolases"/>
    <property type="match status" value="1"/>
</dbReference>
<evidence type="ECO:0000313" key="3">
    <source>
        <dbReference type="Proteomes" id="UP001165341"/>
    </source>
</evidence>
<feature type="coiled-coil region" evidence="1">
    <location>
        <begin position="40"/>
        <end position="67"/>
    </location>
</feature>
<organism evidence="2 3">
    <name type="scientific">Cryobacterium zhongshanensis</name>
    <dbReference type="NCBI Taxonomy" id="2928153"/>
    <lineage>
        <taxon>Bacteria</taxon>
        <taxon>Bacillati</taxon>
        <taxon>Actinomycetota</taxon>
        <taxon>Actinomycetes</taxon>
        <taxon>Micrococcales</taxon>
        <taxon>Microbacteriaceae</taxon>
        <taxon>Cryobacterium</taxon>
    </lineage>
</organism>
<sequence>MLASVLADAGSADWTAQSRDAFVETVNGLVPGLSLLIQGLDEQATALRRYSADVEQVQDEQRSLEYRRGEAHSRYWAFQRQLQALPMDDPVFTVDASIPVERARLGAHMDSERSILTNLDAQWDELVARRRAADSFCAQQLGSVAALGRLSAVTAAVGRGASTTEILVRLAGLSAEDMQVFLRTHPDLMRGFQDTEPAPSVVKEWWDELDAGQQAALLVGAPAIIGALDGVPWPARFTANKTNIAQARKDQAATIASLREQIAAVPQGKSFAPKKSELQNALAAALARDLTYQKMAGDDHQVLLFDPAGNGRYAEVHGVLSAKTANIAVIVNGTTLNMDTVLEYDRRARSFFDAAEYDKAGTLVTITWMGTDFPGWGTYFHPDIDQFAIDGGPRLARFVSGIDAQSPAPIGVIGHSAGGAIVGSAEVTGMPAEYVMHVESAGAGPGVSSIEDYANPGTERFSMTAPEDPIQGVQFVQALGADPDGLVGIWHLDSGYRYSGIVRLDEHEDVFRERAMGWKSMFAVITAAEGAR</sequence>
<dbReference type="EMBL" id="JALGAR010000001">
    <property type="protein sequence ID" value="MCI4657854.1"/>
    <property type="molecule type" value="Genomic_DNA"/>
</dbReference>
<gene>
    <name evidence="2" type="ORF">MQH31_08545</name>
</gene>
<reference evidence="2" key="1">
    <citation type="submission" date="2022-03" db="EMBL/GenBank/DDBJ databases">
        <title>Cryobacterium sp. nov. strain ZS14-85, isolated from Antarctic soil.</title>
        <authorList>
            <person name="Li J."/>
            <person name="Niu G."/>
        </authorList>
    </citation>
    <scope>NUCLEOTIDE SEQUENCE</scope>
    <source>
        <strain evidence="2">ZS14-85</strain>
    </source>
</reference>
<dbReference type="RefSeq" id="WP_243011628.1">
    <property type="nucleotide sequence ID" value="NZ_JALGAR010000001.1"/>
</dbReference>
<evidence type="ECO:0008006" key="4">
    <source>
        <dbReference type="Google" id="ProtNLM"/>
    </source>
</evidence>
<dbReference type="AlphaFoldDB" id="A0AA41QUS2"/>
<keyword evidence="3" id="KW-1185">Reference proteome</keyword>
<comment type="caution">
    <text evidence="2">The sequence shown here is derived from an EMBL/GenBank/DDBJ whole genome shotgun (WGS) entry which is preliminary data.</text>
</comment>
<dbReference type="InterPro" id="IPR029058">
    <property type="entry name" value="AB_hydrolase_fold"/>
</dbReference>
<evidence type="ECO:0000256" key="1">
    <source>
        <dbReference type="SAM" id="Coils"/>
    </source>
</evidence>
<name>A0AA41QUS2_9MICO</name>
<protein>
    <recommendedName>
        <fullName evidence="4">Alpha/beta hydrolase</fullName>
    </recommendedName>
</protein>
<dbReference type="Proteomes" id="UP001165341">
    <property type="component" value="Unassembled WGS sequence"/>
</dbReference>
<proteinExistence type="predicted"/>
<keyword evidence="1" id="KW-0175">Coiled coil</keyword>
<accession>A0AA41QUS2</accession>
<evidence type="ECO:0000313" key="2">
    <source>
        <dbReference type="EMBL" id="MCI4657854.1"/>
    </source>
</evidence>